<proteinExistence type="inferred from homology"/>
<dbReference type="OrthoDB" id="5946976at2759"/>
<feature type="domain" description="Beta-lactamase-related" evidence="2">
    <location>
        <begin position="60"/>
        <end position="376"/>
    </location>
</feature>
<name>A0A4P9VTB3_9FUNG</name>
<dbReference type="PANTHER" id="PTHR46825:SF15">
    <property type="entry name" value="BETA-LACTAMASE-RELATED DOMAIN-CONTAINING PROTEIN"/>
    <property type="match status" value="1"/>
</dbReference>
<evidence type="ECO:0000313" key="3">
    <source>
        <dbReference type="EMBL" id="RKO82744.1"/>
    </source>
</evidence>
<dbReference type="InterPro" id="IPR012338">
    <property type="entry name" value="Beta-lactam/transpept-like"/>
</dbReference>
<dbReference type="InterPro" id="IPR050491">
    <property type="entry name" value="AmpC-like"/>
</dbReference>
<dbReference type="Gene3D" id="3.40.710.10">
    <property type="entry name" value="DD-peptidase/beta-lactamase superfamily"/>
    <property type="match status" value="1"/>
</dbReference>
<evidence type="ECO:0000313" key="4">
    <source>
        <dbReference type="Proteomes" id="UP000269721"/>
    </source>
</evidence>
<protein>
    <submittedName>
        <fullName evidence="3">Beta-lactamase/transpeptidase-like protein</fullName>
    </submittedName>
</protein>
<dbReference type="InterPro" id="IPR001466">
    <property type="entry name" value="Beta-lactam-related"/>
</dbReference>
<dbReference type="Pfam" id="PF00144">
    <property type="entry name" value="Beta-lactamase"/>
    <property type="match status" value="1"/>
</dbReference>
<accession>A0A4P9VTB3</accession>
<dbReference type="EMBL" id="ML002142">
    <property type="protein sequence ID" value="RKO82744.1"/>
    <property type="molecule type" value="Genomic_DNA"/>
</dbReference>
<dbReference type="AlphaFoldDB" id="A0A4P9VTB3"/>
<evidence type="ECO:0000256" key="1">
    <source>
        <dbReference type="ARBA" id="ARBA00038215"/>
    </source>
</evidence>
<keyword evidence="4" id="KW-1185">Reference proteome</keyword>
<dbReference type="PANTHER" id="PTHR46825">
    <property type="entry name" value="D-ALANYL-D-ALANINE-CARBOXYPEPTIDASE/ENDOPEPTIDASE AMPH"/>
    <property type="match status" value="1"/>
</dbReference>
<sequence>MESDREPLLRGAVPALRVRGRLALWLLLAVALLTATALNWSPTTTTASRLHALEGEIDKLRREWAVRGVSVAIVRRDEVLLARGFGERNERGEPVSADTIFGIASMTKAFTSLLVGQLVEQGKLSWTTPVTTLSPTTFLDPIAVSQATLIDILSHQTGLPRHDALFTFCNTAQDALTRIRGLEPTAPFRSKWQYNNWMYELAGDIVRNVTGSRDWAEALEAGILRPLNMTSTVGRIRELQLAPDHARSFDEEGNLLPLEEHLPMEACGAMSTSANDVTKWLRALLGRGTLSGTRLVSDTTFEQLTRPHKTKDVPRSEGSGYESYGLGWEIVNYRGHHSVWHGGSRKGYQNVLRFFPDDDLAFVVMTSSPNTALVRILDEVIAER</sequence>
<comment type="similarity">
    <text evidence="1">Belongs to the peptidase S12 family.</text>
</comment>
<evidence type="ECO:0000259" key="2">
    <source>
        <dbReference type="Pfam" id="PF00144"/>
    </source>
</evidence>
<dbReference type="Proteomes" id="UP000269721">
    <property type="component" value="Unassembled WGS sequence"/>
</dbReference>
<dbReference type="SUPFAM" id="SSF56601">
    <property type="entry name" value="beta-lactamase/transpeptidase-like"/>
    <property type="match status" value="1"/>
</dbReference>
<organism evidence="3 4">
    <name type="scientific">Blyttiomyces helicus</name>
    <dbReference type="NCBI Taxonomy" id="388810"/>
    <lineage>
        <taxon>Eukaryota</taxon>
        <taxon>Fungi</taxon>
        <taxon>Fungi incertae sedis</taxon>
        <taxon>Chytridiomycota</taxon>
        <taxon>Chytridiomycota incertae sedis</taxon>
        <taxon>Chytridiomycetes</taxon>
        <taxon>Chytridiomycetes incertae sedis</taxon>
        <taxon>Blyttiomyces</taxon>
    </lineage>
</organism>
<reference evidence="4" key="1">
    <citation type="journal article" date="2018" name="Nat. Microbiol.">
        <title>Leveraging single-cell genomics to expand the fungal tree of life.</title>
        <authorList>
            <person name="Ahrendt S.R."/>
            <person name="Quandt C.A."/>
            <person name="Ciobanu D."/>
            <person name="Clum A."/>
            <person name="Salamov A."/>
            <person name="Andreopoulos B."/>
            <person name="Cheng J.F."/>
            <person name="Woyke T."/>
            <person name="Pelin A."/>
            <person name="Henrissat B."/>
            <person name="Reynolds N.K."/>
            <person name="Benny G.L."/>
            <person name="Smith M.E."/>
            <person name="James T.Y."/>
            <person name="Grigoriev I.V."/>
        </authorList>
    </citation>
    <scope>NUCLEOTIDE SEQUENCE [LARGE SCALE GENOMIC DNA]</scope>
</reference>
<gene>
    <name evidence="3" type="ORF">BDK51DRAFT_50648</name>
</gene>